<evidence type="ECO:0000313" key="1">
    <source>
        <dbReference type="EMBL" id="JAH61262.1"/>
    </source>
</evidence>
<accession>A0A0E9U6B8</accession>
<reference evidence="1" key="1">
    <citation type="submission" date="2014-11" db="EMBL/GenBank/DDBJ databases">
        <authorList>
            <person name="Amaro Gonzalez C."/>
        </authorList>
    </citation>
    <scope>NUCLEOTIDE SEQUENCE</scope>
</reference>
<dbReference type="EMBL" id="GBXM01047315">
    <property type="protein sequence ID" value="JAH61262.1"/>
    <property type="molecule type" value="Transcribed_RNA"/>
</dbReference>
<protein>
    <submittedName>
        <fullName evidence="1">Uncharacterized protein</fullName>
    </submittedName>
</protein>
<dbReference type="AlphaFoldDB" id="A0A0E9U6B8"/>
<organism evidence="1">
    <name type="scientific">Anguilla anguilla</name>
    <name type="common">European freshwater eel</name>
    <name type="synonym">Muraena anguilla</name>
    <dbReference type="NCBI Taxonomy" id="7936"/>
    <lineage>
        <taxon>Eukaryota</taxon>
        <taxon>Metazoa</taxon>
        <taxon>Chordata</taxon>
        <taxon>Craniata</taxon>
        <taxon>Vertebrata</taxon>
        <taxon>Euteleostomi</taxon>
        <taxon>Actinopterygii</taxon>
        <taxon>Neopterygii</taxon>
        <taxon>Teleostei</taxon>
        <taxon>Anguilliformes</taxon>
        <taxon>Anguillidae</taxon>
        <taxon>Anguilla</taxon>
    </lineage>
</organism>
<name>A0A0E9U6B8_ANGAN</name>
<sequence>MKNSHRPRGVHIFLVI</sequence>
<reference evidence="1" key="2">
    <citation type="journal article" date="2015" name="Fish Shellfish Immunol.">
        <title>Early steps in the European eel (Anguilla anguilla)-Vibrio vulnificus interaction in the gills: Role of the RtxA13 toxin.</title>
        <authorList>
            <person name="Callol A."/>
            <person name="Pajuelo D."/>
            <person name="Ebbesson L."/>
            <person name="Teles M."/>
            <person name="MacKenzie S."/>
            <person name="Amaro C."/>
        </authorList>
    </citation>
    <scope>NUCLEOTIDE SEQUENCE</scope>
</reference>
<proteinExistence type="predicted"/>